<proteinExistence type="predicted"/>
<dbReference type="InterPro" id="IPR015659">
    <property type="entry name" value="Proline_oxidase"/>
</dbReference>
<feature type="domain" description="Proline dehydrogenase" evidence="2">
    <location>
        <begin position="103"/>
        <end position="402"/>
    </location>
</feature>
<accession>A0ABP8G4L3</accession>
<evidence type="ECO:0000259" key="2">
    <source>
        <dbReference type="Pfam" id="PF01619"/>
    </source>
</evidence>
<comment type="caution">
    <text evidence="3">The sequence shown here is derived from an EMBL/GenBank/DDBJ whole genome shotgun (WGS) entry which is preliminary data.</text>
</comment>
<dbReference type="PANTHER" id="PTHR13914">
    <property type="entry name" value="PROLINE OXIDASE"/>
    <property type="match status" value="1"/>
</dbReference>
<keyword evidence="1" id="KW-0560">Oxidoreductase</keyword>
<evidence type="ECO:0000313" key="4">
    <source>
        <dbReference type="Proteomes" id="UP001500582"/>
    </source>
</evidence>
<reference evidence="4" key="1">
    <citation type="journal article" date="2019" name="Int. J. Syst. Evol. Microbiol.">
        <title>The Global Catalogue of Microorganisms (GCM) 10K type strain sequencing project: providing services to taxonomists for standard genome sequencing and annotation.</title>
        <authorList>
            <consortium name="The Broad Institute Genomics Platform"/>
            <consortium name="The Broad Institute Genome Sequencing Center for Infectious Disease"/>
            <person name="Wu L."/>
            <person name="Ma J."/>
        </authorList>
    </citation>
    <scope>NUCLEOTIDE SEQUENCE [LARGE SCALE GENOMIC DNA]</scope>
    <source>
        <strain evidence="4">JCM 17705</strain>
    </source>
</reference>
<evidence type="ECO:0000256" key="1">
    <source>
        <dbReference type="ARBA" id="ARBA00023002"/>
    </source>
</evidence>
<dbReference type="SUPFAM" id="SSF51730">
    <property type="entry name" value="FAD-linked oxidoreductase"/>
    <property type="match status" value="1"/>
</dbReference>
<dbReference type="InterPro" id="IPR002872">
    <property type="entry name" value="Proline_DH_dom"/>
</dbReference>
<protein>
    <submittedName>
        <fullName evidence="3">Proline dehydrogenase family protein</fullName>
    </submittedName>
</protein>
<evidence type="ECO:0000313" key="3">
    <source>
        <dbReference type="EMBL" id="GAA4317351.1"/>
    </source>
</evidence>
<name>A0ABP8G4L3_9SPHI</name>
<organism evidence="3 4">
    <name type="scientific">Mucilaginibacter gynuensis</name>
    <dbReference type="NCBI Taxonomy" id="1302236"/>
    <lineage>
        <taxon>Bacteria</taxon>
        <taxon>Pseudomonadati</taxon>
        <taxon>Bacteroidota</taxon>
        <taxon>Sphingobacteriia</taxon>
        <taxon>Sphingobacteriales</taxon>
        <taxon>Sphingobacteriaceae</taxon>
        <taxon>Mucilaginibacter</taxon>
    </lineage>
</organism>
<sequence>MGYVNAFSTFVPDMTSSSVQTTGSAAPGSELSFDNTEIAFRHSSNRDLKRAYWLFKLINVNFLVKVGPPITNFAINIGLPIKGIIKATIFRQFCGGETIAECTPTIKNLQSGGVGTILDYSVEGEDEEEVFDNTRDEIIRTIVRADGDAAIPITVFKITGVGRFSLLEKLDAEETLTADEEQEWKKVQARVLAICQKAYDAGVPIMIDAEESWIQETIDGLALDMMRRFNRENIIIYNTYQLYRHDKLESLKADHAIATKESFILGAKIVRGAYMEKERKRAEERGYISPIQPNKQATDRDYDEAVKYSVQNINNLAIVAGTHNEHSCRLLADLLNKYNVDHNHPHIYFSQLLGMSDNLSFNLANARYNVAKYVPYGPIKAVLPYLFRRAQENTAIAGQMSRELGLIVKETKRRGI</sequence>
<keyword evidence="4" id="KW-1185">Reference proteome</keyword>
<gene>
    <name evidence="3" type="ORF">GCM10023149_14870</name>
</gene>
<dbReference type="Pfam" id="PF01619">
    <property type="entry name" value="Pro_dh"/>
    <property type="match status" value="1"/>
</dbReference>
<dbReference type="InterPro" id="IPR029041">
    <property type="entry name" value="FAD-linked_oxidoreductase-like"/>
</dbReference>
<dbReference type="EMBL" id="BAABFT010000003">
    <property type="protein sequence ID" value="GAA4317351.1"/>
    <property type="molecule type" value="Genomic_DNA"/>
</dbReference>
<dbReference type="Gene3D" id="3.20.20.220">
    <property type="match status" value="1"/>
</dbReference>
<dbReference type="PANTHER" id="PTHR13914:SF0">
    <property type="entry name" value="PROLINE DEHYDROGENASE 1, MITOCHONDRIAL"/>
    <property type="match status" value="1"/>
</dbReference>
<dbReference type="Proteomes" id="UP001500582">
    <property type="component" value="Unassembled WGS sequence"/>
</dbReference>